<dbReference type="Proteomes" id="UP001597468">
    <property type="component" value="Unassembled WGS sequence"/>
</dbReference>
<dbReference type="InterPro" id="IPR008979">
    <property type="entry name" value="Galactose-bd-like_sf"/>
</dbReference>
<keyword evidence="3" id="KW-0378">Hydrolase</keyword>
<dbReference type="PROSITE" id="PS50825">
    <property type="entry name" value="HYR"/>
    <property type="match status" value="1"/>
</dbReference>
<dbReference type="RefSeq" id="WP_380751964.1">
    <property type="nucleotide sequence ID" value="NZ_JBHULT010000009.1"/>
</dbReference>
<comment type="caution">
    <text evidence="6">The sequence shown here is derived from an EMBL/GenBank/DDBJ whole genome shotgun (WGS) entry which is preliminary data.</text>
</comment>
<feature type="chain" id="PRO_5046952015" evidence="4">
    <location>
        <begin position="23"/>
        <end position="2098"/>
    </location>
</feature>
<dbReference type="Gene3D" id="2.60.40.10">
    <property type="entry name" value="Immunoglobulins"/>
    <property type="match status" value="12"/>
</dbReference>
<keyword evidence="2" id="KW-0677">Repeat</keyword>
<dbReference type="Pfam" id="PF02018">
    <property type="entry name" value="CBM_4_9"/>
    <property type="match status" value="1"/>
</dbReference>
<feature type="domain" description="HYR" evidence="5">
    <location>
        <begin position="1814"/>
        <end position="1898"/>
    </location>
</feature>
<organism evidence="6 7">
    <name type="scientific">Salinimicrobium flavum</name>
    <dbReference type="NCBI Taxonomy" id="1737065"/>
    <lineage>
        <taxon>Bacteria</taxon>
        <taxon>Pseudomonadati</taxon>
        <taxon>Bacteroidota</taxon>
        <taxon>Flavobacteriia</taxon>
        <taxon>Flavobacteriales</taxon>
        <taxon>Flavobacteriaceae</taxon>
        <taxon>Salinimicrobium</taxon>
    </lineage>
</organism>
<keyword evidence="7" id="KW-1185">Reference proteome</keyword>
<dbReference type="Gene3D" id="2.60.120.260">
    <property type="entry name" value="Galactose-binding domain-like"/>
    <property type="match status" value="1"/>
</dbReference>
<evidence type="ECO:0000256" key="4">
    <source>
        <dbReference type="SAM" id="SignalP"/>
    </source>
</evidence>
<protein>
    <submittedName>
        <fullName evidence="6">Carbohydrate binding domain-containing protein</fullName>
    </submittedName>
</protein>
<evidence type="ECO:0000259" key="5">
    <source>
        <dbReference type="PROSITE" id="PS50825"/>
    </source>
</evidence>
<dbReference type="CDD" id="cd12962">
    <property type="entry name" value="X25_BaPul_like"/>
    <property type="match status" value="2"/>
</dbReference>
<evidence type="ECO:0000313" key="7">
    <source>
        <dbReference type="Proteomes" id="UP001597468"/>
    </source>
</evidence>
<keyword evidence="1 4" id="KW-0732">Signal</keyword>
<accession>A0ABW5IXL8</accession>
<gene>
    <name evidence="6" type="ORF">ACFSTG_10045</name>
</gene>
<evidence type="ECO:0000256" key="3">
    <source>
        <dbReference type="ARBA" id="ARBA00022801"/>
    </source>
</evidence>
<evidence type="ECO:0000256" key="1">
    <source>
        <dbReference type="ARBA" id="ARBA00022729"/>
    </source>
</evidence>
<evidence type="ECO:0000313" key="6">
    <source>
        <dbReference type="EMBL" id="MFD2518233.1"/>
    </source>
</evidence>
<dbReference type="InterPro" id="IPR026444">
    <property type="entry name" value="Secre_tail"/>
</dbReference>
<dbReference type="InterPro" id="IPR013783">
    <property type="entry name" value="Ig-like_fold"/>
</dbReference>
<feature type="signal peptide" evidence="4">
    <location>
        <begin position="1"/>
        <end position="22"/>
    </location>
</feature>
<dbReference type="InterPro" id="IPR054409">
    <property type="entry name" value="X25_BaPul-like"/>
</dbReference>
<sequence>MKTHYISLVVGVMCLTVSMGQAQNLISDGDFSETTEIIPFDTPTPLNTWAYRVNENSGAEANPSVVDGVAKIQILNPGYDYPDVQLTQVGFPLNQGHVYQLTFDVRADSDRYVRLFLGEEGGNAINLIESIYFYLSTGWQTISLQFEATSVFDLHKLSFEFGGNETTTYLDNVVLQDLGPAPPEKVVISGTFQNAMGCETDWDANCEITALTFNSSTELYSGTFEIPEGNHRYKVAVGGSWDINYGENGDYGGADIFLCVPAGPEEVTFTYDPVTHLVTTSPMTSGFSPDCLPIVVLSGSFQDELGCSSDGMGDCTNTALTWNPESGLFEGDFHIPSGCYNYRVVLDNNLQNNYGQEGIFNGEDYSLYIPSNPEVTHFTYDPISHVVTSSPYVNPPQEVTQVSLVGSLQSELGCYTDDDYYGCDNPALISNLVSGKWEGTFFLPAGCYSYYVKETFGCNSTNFYGEEGTFGGEQYKIYIPSAGEISFSYDPETHLIQTTPYSGVPQEVTNVSLVGSFQDELGCEYEFDFYGCDKPALENNPDTGMWEVSFWLPSGCYSYFIKETFGCTVTFYGENGTKGNIDEIQLYLPEDGEISFTYDPETHLIKSTPFSSPEISKVSLTGTIQEVLCAPEYYCEKSTLVFNADSGMWEGNFMLPKGCYTYMIEETSECSTLAYGENGEIGGYIQLYVPLDGEVSFSYDPETHIISSSPYSGTPQEVTAVALEGSSFQNELLLNTDSGLWEGSFTLSEGCYTYWVKETFGCVETYYGENGVYWQEIQLYVPTEAEITFSYDPQTHLITSTPYSGNPQEATSVTLEGSSFQNELTLNAASGLWEGSFTLSEGCYTYQVREIIGCNENYYGENGEYYGSSIELYVPAEAEITFKYDPQTHLVNSTPYSGYPEEITSVSLEGSLQNELILNADSGLWEGSYSLSEGCYTYQVQEKSACITVSYGENGETGGYIQLYVPLDGEVSFSYDPRTHIISSSPYSGTPQEVTAVALEGSFQNELILNTDSGLWEGSFTLSEGCYTYWVKETFGCVETYYGENGVYGQEIQLYVPTEAELTFSYDPQSHTISSTPYSGVPQEITKVSLLGSLQDELGCESEANPDCDKPALNFNPDSGFWEGSFTLPAGCYWYLIKEKFGCNEGILFGENGQESGDVIHLYVPSNGEITFSYDPQTHLISSTPYGDVPPEMTNVYLIGDMQDELGCAYPSEEDCENSALDYDPASETWKGSFTLPAGCYTYRVREVTVCGAFEYGENGNPWGEIQLYIPEEAEITFSYDPQTHLLSSTPYIGVPEEITSVSLTGTFQEEFGCESINNPECDQPALVYDPDSAKWKGSFTLSAGCHAYWVKETFGCNWTLYGENGSTGGEQIQLYIPEDGEISFTYDPETHIITSTPYSGVPQEATAVSLTGIPDDRALQYNTDSGFWEASFSLPAGCYDYWVKEESMCSVFYYGENGSTGQNLSLYVPEDAQITFSYDPQTHILTSSPYSGVPQEVTGVALRGTLQRELGCNEDWEDECEYSALEFNPESGLWEGSFMLSKGCYIYHVQERFGCEKSYYGEDGVEGGNDIKLYIPADGEITFSYDPQTHLITSTPYSGSPQEITKVWLYGSLQEETGCEKDYDQQCGNPEMEFNPDTGAWEGSFVLPAGCYTYWIVEISGCNVILYGENGVEWANEIQLYVPSEEEIAFSYDPQTHEISSTPYSGAPEVVTKVSLLGNLQNELGCTSDFDLECESPMLEFNPETGAWEGTFALPAGCYNYWVKETVSCNILSFYGDDGVEWGYDIKLFVPADGEITFTYDPETHIITTTPYFDISTANQCPENIFVDNTPGTCGAMVDYPGFVATEYCGGDVMSVTQTAGLPSGSLFPIGATTNTFELVRTTGEVTTCSFEVVVTDTESPVIADLQENYEPLWPPNHKMVPVYIDYVAWDNCSIAGTEITITSNEPESTGKGDEAPDWEVVDEHQVLLRAERSGKGTGREYYITIKVTDDSGNFTERTVTVAVAKDQRKTTEIPVDAVDRSYEYILYPVAASDIVNIKGPKSTSNRPYMIYDISGVMKKQGIINNDRVEINSLPNATYILRFETDDGSIFKRFIKN</sequence>
<name>A0ABW5IXL8_9FLAO</name>
<evidence type="ECO:0000256" key="2">
    <source>
        <dbReference type="ARBA" id="ARBA00022737"/>
    </source>
</evidence>
<dbReference type="InterPro" id="IPR003305">
    <property type="entry name" value="CenC_carb-bd"/>
</dbReference>
<dbReference type="InterPro" id="IPR003410">
    <property type="entry name" value="HYR_dom"/>
</dbReference>
<proteinExistence type="predicted"/>
<dbReference type="SUPFAM" id="SSF49785">
    <property type="entry name" value="Galactose-binding domain-like"/>
    <property type="match status" value="1"/>
</dbReference>
<reference evidence="7" key="1">
    <citation type="journal article" date="2019" name="Int. J. Syst. Evol. Microbiol.">
        <title>The Global Catalogue of Microorganisms (GCM) 10K type strain sequencing project: providing services to taxonomists for standard genome sequencing and annotation.</title>
        <authorList>
            <consortium name="The Broad Institute Genomics Platform"/>
            <consortium name="The Broad Institute Genome Sequencing Center for Infectious Disease"/>
            <person name="Wu L."/>
            <person name="Ma J."/>
        </authorList>
    </citation>
    <scope>NUCLEOTIDE SEQUENCE [LARGE SCALE GENOMIC DNA]</scope>
    <source>
        <strain evidence="7">KCTC 42585</strain>
    </source>
</reference>
<dbReference type="EMBL" id="JBHULT010000009">
    <property type="protein sequence ID" value="MFD2518233.1"/>
    <property type="molecule type" value="Genomic_DNA"/>
</dbReference>
<dbReference type="NCBIfam" id="TIGR04183">
    <property type="entry name" value="Por_Secre_tail"/>
    <property type="match status" value="1"/>
</dbReference>
<dbReference type="Pfam" id="PF22058">
    <property type="entry name" value="X25_BaPul_like"/>
    <property type="match status" value="8"/>
</dbReference>